<dbReference type="InterPro" id="IPR050807">
    <property type="entry name" value="TransReg_Diox_bact_type"/>
</dbReference>
<evidence type="ECO:0000313" key="3">
    <source>
        <dbReference type="EMBL" id="MDM7890717.1"/>
    </source>
</evidence>
<proteinExistence type="predicted"/>
<dbReference type="Pfam" id="PF13560">
    <property type="entry name" value="HTH_31"/>
    <property type="match status" value="1"/>
</dbReference>
<dbReference type="PANTHER" id="PTHR46797:SF1">
    <property type="entry name" value="METHYLPHOSPHONATE SYNTHASE"/>
    <property type="match status" value="1"/>
</dbReference>
<dbReference type="InterPro" id="IPR014710">
    <property type="entry name" value="RmlC-like_jellyroll"/>
</dbReference>
<keyword evidence="1" id="KW-0238">DNA-binding</keyword>
<dbReference type="PANTHER" id="PTHR46797">
    <property type="entry name" value="HTH-TYPE TRANSCRIPTIONAL REGULATOR"/>
    <property type="match status" value="1"/>
</dbReference>
<accession>A0ABT7TPA9</accession>
<feature type="domain" description="HTH cro/C1-type" evidence="2">
    <location>
        <begin position="24"/>
        <end position="78"/>
    </location>
</feature>
<comment type="caution">
    <text evidence="3">The sequence shown here is derived from an EMBL/GenBank/DDBJ whole genome shotgun (WGS) entry which is preliminary data.</text>
</comment>
<dbReference type="SUPFAM" id="SSF51182">
    <property type="entry name" value="RmlC-like cupins"/>
    <property type="match status" value="1"/>
</dbReference>
<dbReference type="InterPro" id="IPR010982">
    <property type="entry name" value="Lambda_DNA-bd_dom_sf"/>
</dbReference>
<dbReference type="CDD" id="cd02209">
    <property type="entry name" value="cupin_XRE_C"/>
    <property type="match status" value="1"/>
</dbReference>
<dbReference type="RefSeq" id="WP_289472230.1">
    <property type="nucleotide sequence ID" value="NZ_JAUCMN010000002.1"/>
</dbReference>
<evidence type="ECO:0000313" key="4">
    <source>
        <dbReference type="Proteomes" id="UP001236404"/>
    </source>
</evidence>
<dbReference type="Gene3D" id="1.10.260.40">
    <property type="entry name" value="lambda repressor-like DNA-binding domains"/>
    <property type="match status" value="1"/>
</dbReference>
<sequence>MTTGTTTETDRVVDDQTQRIGEHIRARRRAARLTLVQVAEQTGLSHPFLSQVERGHSRASMVSLEKIAAALGTTQVELLAAGAPERPDHDVRAPEVIRAGEGARGPFSSGEARLLVHAGPHAFEPLEWTGDNTDLGDYFEHREDEFLTVLAGDVLLDLRGQDPLRLGPGDSAYYRGGTGHRWCSADGSRFHMIVVKETPRAVAVPNAAAGPSAGVVA</sequence>
<protein>
    <submittedName>
        <fullName evidence="3">Helix-turn-helix domain-containing protein</fullName>
    </submittedName>
</protein>
<organism evidence="3 4">
    <name type="scientific">Curtobacterium caseinilyticum</name>
    <dbReference type="NCBI Taxonomy" id="3055137"/>
    <lineage>
        <taxon>Bacteria</taxon>
        <taxon>Bacillati</taxon>
        <taxon>Actinomycetota</taxon>
        <taxon>Actinomycetes</taxon>
        <taxon>Micrococcales</taxon>
        <taxon>Microbacteriaceae</taxon>
        <taxon>Curtobacterium</taxon>
    </lineage>
</organism>
<keyword evidence="4" id="KW-1185">Reference proteome</keyword>
<evidence type="ECO:0000259" key="2">
    <source>
        <dbReference type="PROSITE" id="PS50943"/>
    </source>
</evidence>
<dbReference type="SUPFAM" id="SSF47413">
    <property type="entry name" value="lambda repressor-like DNA-binding domains"/>
    <property type="match status" value="1"/>
</dbReference>
<dbReference type="PROSITE" id="PS50943">
    <property type="entry name" value="HTH_CROC1"/>
    <property type="match status" value="1"/>
</dbReference>
<reference evidence="3 4" key="1">
    <citation type="submission" date="2023-06" db="EMBL/GenBank/DDBJ databases">
        <authorList>
            <person name="Feng G."/>
            <person name="Li J."/>
            <person name="Zhu H."/>
        </authorList>
    </citation>
    <scope>NUCLEOTIDE SEQUENCE [LARGE SCALE GENOMIC DNA]</scope>
    <source>
        <strain evidence="3 4">RHCKG28</strain>
    </source>
</reference>
<dbReference type="Proteomes" id="UP001236404">
    <property type="component" value="Unassembled WGS sequence"/>
</dbReference>
<dbReference type="CDD" id="cd00093">
    <property type="entry name" value="HTH_XRE"/>
    <property type="match status" value="1"/>
</dbReference>
<dbReference type="Pfam" id="PF07883">
    <property type="entry name" value="Cupin_2"/>
    <property type="match status" value="1"/>
</dbReference>
<dbReference type="InterPro" id="IPR013096">
    <property type="entry name" value="Cupin_2"/>
</dbReference>
<gene>
    <name evidence="3" type="ORF">QUG93_03375</name>
</gene>
<dbReference type="Gene3D" id="2.60.120.10">
    <property type="entry name" value="Jelly Rolls"/>
    <property type="match status" value="1"/>
</dbReference>
<evidence type="ECO:0000256" key="1">
    <source>
        <dbReference type="ARBA" id="ARBA00023125"/>
    </source>
</evidence>
<dbReference type="SMART" id="SM00530">
    <property type="entry name" value="HTH_XRE"/>
    <property type="match status" value="1"/>
</dbReference>
<dbReference type="EMBL" id="JAUCMN010000002">
    <property type="protein sequence ID" value="MDM7890717.1"/>
    <property type="molecule type" value="Genomic_DNA"/>
</dbReference>
<name>A0ABT7TPA9_9MICO</name>
<dbReference type="InterPro" id="IPR011051">
    <property type="entry name" value="RmlC_Cupin_sf"/>
</dbReference>
<dbReference type="InterPro" id="IPR001387">
    <property type="entry name" value="Cro/C1-type_HTH"/>
</dbReference>